<dbReference type="PANTHER" id="PTHR32332:SF18">
    <property type="entry name" value="2-NITROPROPANE DIOXYGENASE"/>
    <property type="match status" value="1"/>
</dbReference>
<dbReference type="Proteomes" id="UP000539175">
    <property type="component" value="Unassembled WGS sequence"/>
</dbReference>
<comment type="caution">
    <text evidence="1">The sequence shown here is derived from an EMBL/GenBank/DDBJ whole genome shotgun (WGS) entry which is preliminary data.</text>
</comment>
<dbReference type="InterPro" id="IPR013785">
    <property type="entry name" value="Aldolase_TIM"/>
</dbReference>
<dbReference type="Gene3D" id="3.20.20.70">
    <property type="entry name" value="Aldolase class I"/>
    <property type="match status" value="1"/>
</dbReference>
<dbReference type="GO" id="GO:0051213">
    <property type="term" value="F:dioxygenase activity"/>
    <property type="evidence" value="ECO:0007669"/>
    <property type="project" value="UniProtKB-KW"/>
</dbReference>
<dbReference type="SUPFAM" id="SSF51412">
    <property type="entry name" value="Inosine monophosphate dehydrogenase (IMPDH)"/>
    <property type="match status" value="1"/>
</dbReference>
<dbReference type="AlphaFoldDB" id="A0A7X0B2R3"/>
<dbReference type="Pfam" id="PF03060">
    <property type="entry name" value="NMO"/>
    <property type="match status" value="1"/>
</dbReference>
<sequence>MKALRPLVMSGKEVLPVVEGGKGISVSNGESSGAWASAGGVGTFSGVNADAYDENGQLIPQLYHGRTRRERHEELIAHSIRGGIYQARVAHETAGGEGRIHMNVLWEMAAAEQILHGVLEGSKGLIHGITCGAGMPYRVAEIAVKHGVYYYPIVSSARAFRALWLRAYNKFRDFLGGVVYEDPWLAGGHNGLSNSEDPLKPEDPYPRVKALREMMNSFGLHDTPILMAGGVWWLSEWEHWLDNPEIGPIGFQFGTRPLLTRESPISDAWKQRLLTLKPGDVYLNHFSPTGFYSSAVSNPFLEELKGRAERQVAYSVEPVGDLTAEFQVGPRGRPVYLTEHDRERAQGWVAAGHTNALKTPDTTLIFVDQATSDVIRKDQVDCMGCLSACNFSNWAQNEEGTTGRKADPRSFCIQKTLQNISHSEDVEHQLMFAGHNAYRFGQDPWYQNGFVPTVKQLVERIATGY</sequence>
<dbReference type="RefSeq" id="WP_246463260.1">
    <property type="nucleotide sequence ID" value="NZ_JACIIZ010000012.1"/>
</dbReference>
<evidence type="ECO:0000313" key="1">
    <source>
        <dbReference type="EMBL" id="MBB6253630.1"/>
    </source>
</evidence>
<gene>
    <name evidence="1" type="ORF">FHS74_004199</name>
</gene>
<organism evidence="1 2">
    <name type="scientific">Nitrospirillum iridis</name>
    <dbReference type="NCBI Taxonomy" id="765888"/>
    <lineage>
        <taxon>Bacteria</taxon>
        <taxon>Pseudomonadati</taxon>
        <taxon>Pseudomonadota</taxon>
        <taxon>Alphaproteobacteria</taxon>
        <taxon>Rhodospirillales</taxon>
        <taxon>Azospirillaceae</taxon>
        <taxon>Nitrospirillum</taxon>
    </lineage>
</organism>
<protein>
    <submittedName>
        <fullName evidence="1">NAD(P)H-dependent flavin oxidoreductase YrpB (Nitropropane dioxygenase family)</fullName>
    </submittedName>
</protein>
<keyword evidence="2" id="KW-1185">Reference proteome</keyword>
<dbReference type="EMBL" id="JACIIZ010000012">
    <property type="protein sequence ID" value="MBB6253630.1"/>
    <property type="molecule type" value="Genomic_DNA"/>
</dbReference>
<keyword evidence="1" id="KW-0560">Oxidoreductase</keyword>
<evidence type="ECO:0000313" key="2">
    <source>
        <dbReference type="Proteomes" id="UP000539175"/>
    </source>
</evidence>
<accession>A0A7X0B2R3</accession>
<proteinExistence type="predicted"/>
<name>A0A7X0B2R3_9PROT</name>
<reference evidence="1 2" key="1">
    <citation type="submission" date="2020-08" db="EMBL/GenBank/DDBJ databases">
        <title>Genomic Encyclopedia of Type Strains, Phase IV (KMG-IV): sequencing the most valuable type-strain genomes for metagenomic binning, comparative biology and taxonomic classification.</title>
        <authorList>
            <person name="Goeker M."/>
        </authorList>
    </citation>
    <scope>NUCLEOTIDE SEQUENCE [LARGE SCALE GENOMIC DNA]</scope>
    <source>
        <strain evidence="1 2">DSM 22198</strain>
    </source>
</reference>
<keyword evidence="1" id="KW-0223">Dioxygenase</keyword>
<dbReference type="PANTHER" id="PTHR32332">
    <property type="entry name" value="2-NITROPROPANE DIOXYGENASE"/>
    <property type="match status" value="1"/>
</dbReference>